<evidence type="ECO:0000256" key="7">
    <source>
        <dbReference type="ARBA" id="ARBA00023065"/>
    </source>
</evidence>
<comment type="subcellular location">
    <subcellularLocation>
        <location evidence="1 12">Cell outer membrane</location>
        <topology evidence="1 12">Multi-pass membrane protein</topology>
    </subcellularLocation>
</comment>
<evidence type="ECO:0000313" key="20">
    <source>
        <dbReference type="Proteomes" id="UP000184327"/>
    </source>
</evidence>
<dbReference type="InterPro" id="IPR000531">
    <property type="entry name" value="Beta-barrel_TonB"/>
</dbReference>
<keyword evidence="9 12" id="KW-0472">Membrane</keyword>
<feature type="short sequence motif" description="TonB box" evidence="13">
    <location>
        <begin position="47"/>
        <end position="53"/>
    </location>
</feature>
<evidence type="ECO:0000256" key="3">
    <source>
        <dbReference type="ARBA" id="ARBA00022448"/>
    </source>
</evidence>
<dbReference type="Proteomes" id="UP000184327">
    <property type="component" value="Unassembled WGS sequence"/>
</dbReference>
<keyword evidence="11 12" id="KW-0998">Cell outer membrane</keyword>
<feature type="domain" description="TonB-dependent receptor plug" evidence="18">
    <location>
        <begin position="59"/>
        <end position="168"/>
    </location>
</feature>
<evidence type="ECO:0000256" key="2">
    <source>
        <dbReference type="ARBA" id="ARBA00009810"/>
    </source>
</evidence>
<dbReference type="RefSeq" id="WP_084523283.1">
    <property type="nucleotide sequence ID" value="NZ_FQUZ01000039.1"/>
</dbReference>
<evidence type="ECO:0000259" key="18">
    <source>
        <dbReference type="Pfam" id="PF07715"/>
    </source>
</evidence>
<feature type="region of interest" description="Disordered" evidence="15">
    <location>
        <begin position="225"/>
        <end position="246"/>
    </location>
</feature>
<dbReference type="InterPro" id="IPR010916">
    <property type="entry name" value="TonB_box_CS"/>
</dbReference>
<dbReference type="InterPro" id="IPR037066">
    <property type="entry name" value="Plug_dom_sf"/>
</dbReference>
<dbReference type="InterPro" id="IPR036942">
    <property type="entry name" value="Beta-barrel_TonB_sf"/>
</dbReference>
<keyword evidence="8 13" id="KW-0798">TonB box</keyword>
<reference evidence="19 20" key="1">
    <citation type="submission" date="2016-11" db="EMBL/GenBank/DDBJ databases">
        <authorList>
            <person name="Jaros S."/>
            <person name="Januszkiewicz K."/>
            <person name="Wedrychowicz H."/>
        </authorList>
    </citation>
    <scope>NUCLEOTIDE SEQUENCE [LARGE SCALE GENOMIC DNA]</scope>
    <source>
        <strain evidence="19 20">DSM 16112</strain>
    </source>
</reference>
<evidence type="ECO:0000259" key="17">
    <source>
        <dbReference type="Pfam" id="PF00593"/>
    </source>
</evidence>
<keyword evidence="6 16" id="KW-0732">Signal</keyword>
<dbReference type="PANTHER" id="PTHR30069:SF53">
    <property type="entry name" value="COLICIN I RECEPTOR-RELATED"/>
    <property type="match status" value="1"/>
</dbReference>
<sequence length="741" mass="80938">MPRHHSPRTPCPSSFPAHHLLAGACLMLMAAMSHAQTEGDDATVLDTVVVTANATAVDVKDAPASISVLTAEDIRKIPASDLNEVLRRVPGLSQQTTTDGGTSIQIRGLPQAYTLLLVDGQRMGSSSDTFDRYSRNELNWIPVESIERIEIVRGPMSALYGSDAMGGVIHVITKKSAARWGGQVTLGTEQNARSIRGDDYSGSFALSGPLAEGWRLRLNGQSTYRQSDQGLPEGVNQTRWGGGREGSKIRSLGLGLDWDISPGHRLNFQAQQGQWRTLFGPEQGDGSNPGGFASFTRGPAKMERENYSLGYQGEHGWASSRLNLVYSRYANDTDAPVVRNGQRVPLLDAEGNPVTDRRGNPEFERYATQAIAKELVLDGSLSAPVQWGLDQVLTVGAQWQESRLDNPNSVGSEPNADGVAGLSQNKARSWAVFAEDQVFLRENLSLTLGARLDDHENFGSKVSPRAYLVYHPTAEWTVRGGYSEGFKAPSLRQSNPNFVGVSQGAGCQASPGYLGGGCYTRGTSNLQPETTENWEVGAAWERGGWSGGLTFFNTEFRNKLHERALGYLNGGNIYWQEVYNIDSALTRGLEATATVPLIENASHPALKALTWTSNLTHMMKAENKANGSPLTAVPEWSFNSSLDWKVTQALDVSFSGEYIGKQVNLDWRLANNDSQFGDERIQKAYSLFDLGARYRLHPQLALNVGVRNLFDRQVGTGDYGNTGNNFYVPGRRYFVTLTGTF</sequence>
<evidence type="ECO:0000313" key="19">
    <source>
        <dbReference type="EMBL" id="SHF75553.1"/>
    </source>
</evidence>
<evidence type="ECO:0000256" key="10">
    <source>
        <dbReference type="ARBA" id="ARBA00023170"/>
    </source>
</evidence>
<dbReference type="GO" id="GO:0044718">
    <property type="term" value="P:siderophore transmembrane transport"/>
    <property type="evidence" value="ECO:0007669"/>
    <property type="project" value="TreeGrafter"/>
</dbReference>
<dbReference type="EMBL" id="FQUZ01000039">
    <property type="protein sequence ID" value="SHF75553.1"/>
    <property type="molecule type" value="Genomic_DNA"/>
</dbReference>
<feature type="domain" description="TonB-dependent receptor-like beta-barrel" evidence="17">
    <location>
        <begin position="266"/>
        <end position="709"/>
    </location>
</feature>
<evidence type="ECO:0000256" key="15">
    <source>
        <dbReference type="SAM" id="MobiDB-lite"/>
    </source>
</evidence>
<keyword evidence="7" id="KW-0406">Ion transport</keyword>
<feature type="compositionally biased region" description="Polar residues" evidence="15">
    <location>
        <begin position="225"/>
        <end position="239"/>
    </location>
</feature>
<proteinExistence type="inferred from homology"/>
<organism evidence="19 20">
    <name type="scientific">Lampropedia hyalina DSM 16112</name>
    <dbReference type="NCBI Taxonomy" id="1122156"/>
    <lineage>
        <taxon>Bacteria</taxon>
        <taxon>Pseudomonadati</taxon>
        <taxon>Pseudomonadota</taxon>
        <taxon>Betaproteobacteria</taxon>
        <taxon>Burkholderiales</taxon>
        <taxon>Comamonadaceae</taxon>
        <taxon>Lampropedia</taxon>
    </lineage>
</organism>
<evidence type="ECO:0000256" key="1">
    <source>
        <dbReference type="ARBA" id="ARBA00004571"/>
    </source>
</evidence>
<evidence type="ECO:0000256" key="5">
    <source>
        <dbReference type="ARBA" id="ARBA00022692"/>
    </source>
</evidence>
<keyword evidence="10 19" id="KW-0675">Receptor</keyword>
<keyword evidence="3 12" id="KW-0813">Transport</keyword>
<evidence type="ECO:0000256" key="4">
    <source>
        <dbReference type="ARBA" id="ARBA00022452"/>
    </source>
</evidence>
<evidence type="ECO:0000256" key="12">
    <source>
        <dbReference type="PROSITE-ProRule" id="PRU01360"/>
    </source>
</evidence>
<dbReference type="GO" id="GO:0009279">
    <property type="term" value="C:cell outer membrane"/>
    <property type="evidence" value="ECO:0007669"/>
    <property type="project" value="UniProtKB-SubCell"/>
</dbReference>
<evidence type="ECO:0000256" key="6">
    <source>
        <dbReference type="ARBA" id="ARBA00022729"/>
    </source>
</evidence>
<dbReference type="CDD" id="cd01347">
    <property type="entry name" value="ligand_gated_channel"/>
    <property type="match status" value="1"/>
</dbReference>
<dbReference type="OrthoDB" id="183532at2"/>
<comment type="similarity">
    <text evidence="2 12 14">Belongs to the TonB-dependent receptor family.</text>
</comment>
<dbReference type="PROSITE" id="PS52016">
    <property type="entry name" value="TONB_DEPENDENT_REC_3"/>
    <property type="match status" value="1"/>
</dbReference>
<dbReference type="Pfam" id="PF00593">
    <property type="entry name" value="TonB_dep_Rec_b-barrel"/>
    <property type="match status" value="1"/>
</dbReference>
<evidence type="ECO:0000256" key="16">
    <source>
        <dbReference type="SAM" id="SignalP"/>
    </source>
</evidence>
<dbReference type="InterPro" id="IPR012910">
    <property type="entry name" value="Plug_dom"/>
</dbReference>
<dbReference type="PROSITE" id="PS51257">
    <property type="entry name" value="PROKAR_LIPOPROTEIN"/>
    <property type="match status" value="1"/>
</dbReference>
<dbReference type="InterPro" id="IPR039426">
    <property type="entry name" value="TonB-dep_rcpt-like"/>
</dbReference>
<name>A0A1M5E8G8_9BURK</name>
<dbReference type="AlphaFoldDB" id="A0A1M5E8G8"/>
<evidence type="ECO:0000256" key="13">
    <source>
        <dbReference type="PROSITE-ProRule" id="PRU10143"/>
    </source>
</evidence>
<feature type="signal peptide" evidence="16">
    <location>
        <begin position="1"/>
        <end position="35"/>
    </location>
</feature>
<keyword evidence="4 12" id="KW-1134">Transmembrane beta strand</keyword>
<feature type="chain" id="PRO_5012928739" evidence="16">
    <location>
        <begin position="36"/>
        <end position="741"/>
    </location>
</feature>
<evidence type="ECO:0000256" key="14">
    <source>
        <dbReference type="RuleBase" id="RU003357"/>
    </source>
</evidence>
<evidence type="ECO:0000256" key="9">
    <source>
        <dbReference type="ARBA" id="ARBA00023136"/>
    </source>
</evidence>
<dbReference type="Pfam" id="PF07715">
    <property type="entry name" value="Plug"/>
    <property type="match status" value="1"/>
</dbReference>
<gene>
    <name evidence="19" type="ORF">SAMN02745117_02548</name>
</gene>
<dbReference type="STRING" id="1122156.SAMN02745117_02548"/>
<evidence type="ECO:0000256" key="11">
    <source>
        <dbReference type="ARBA" id="ARBA00023237"/>
    </source>
</evidence>
<dbReference type="Gene3D" id="2.40.170.20">
    <property type="entry name" value="TonB-dependent receptor, beta-barrel domain"/>
    <property type="match status" value="1"/>
</dbReference>
<dbReference type="PROSITE" id="PS00430">
    <property type="entry name" value="TONB_DEPENDENT_REC_1"/>
    <property type="match status" value="1"/>
</dbReference>
<protein>
    <submittedName>
        <fullName evidence="19">Outer membrane receptor for ferrienterochelin and colicins</fullName>
    </submittedName>
</protein>
<evidence type="ECO:0000256" key="8">
    <source>
        <dbReference type="ARBA" id="ARBA00023077"/>
    </source>
</evidence>
<dbReference type="SUPFAM" id="SSF56935">
    <property type="entry name" value="Porins"/>
    <property type="match status" value="1"/>
</dbReference>
<accession>A0A1M5E8G8</accession>
<dbReference type="PANTHER" id="PTHR30069">
    <property type="entry name" value="TONB-DEPENDENT OUTER MEMBRANE RECEPTOR"/>
    <property type="match status" value="1"/>
</dbReference>
<dbReference type="GO" id="GO:0015344">
    <property type="term" value="F:siderophore uptake transmembrane transporter activity"/>
    <property type="evidence" value="ECO:0007669"/>
    <property type="project" value="TreeGrafter"/>
</dbReference>
<keyword evidence="20" id="KW-1185">Reference proteome</keyword>
<keyword evidence="5 12" id="KW-0812">Transmembrane</keyword>
<dbReference type="Gene3D" id="2.170.130.10">
    <property type="entry name" value="TonB-dependent receptor, plug domain"/>
    <property type="match status" value="1"/>
</dbReference>